<feature type="domain" description="Gfo/Idh/MocA-like oxidoreductase N-terminal" evidence="3">
    <location>
        <begin position="1"/>
        <end position="118"/>
    </location>
</feature>
<dbReference type="PANTHER" id="PTHR22604">
    <property type="entry name" value="OXIDOREDUCTASES"/>
    <property type="match status" value="1"/>
</dbReference>
<dbReference type="Gene3D" id="3.40.50.720">
    <property type="entry name" value="NAD(P)-binding Rossmann-like Domain"/>
    <property type="match status" value="1"/>
</dbReference>
<dbReference type="InterPro" id="IPR055170">
    <property type="entry name" value="GFO_IDH_MocA-like_dom"/>
</dbReference>
<evidence type="ECO:0000313" key="5">
    <source>
        <dbReference type="EMBL" id="GEM47858.1"/>
    </source>
</evidence>
<dbReference type="AlphaFoldDB" id="A0A511N5V9"/>
<dbReference type="OrthoDB" id="2350336at2"/>
<proteinExistence type="inferred from homology"/>
<evidence type="ECO:0000313" key="6">
    <source>
        <dbReference type="Proteomes" id="UP000321306"/>
    </source>
</evidence>
<accession>A0A511N5V9</accession>
<comment type="caution">
    <text evidence="5">The sequence shown here is derived from an EMBL/GenBank/DDBJ whole genome shotgun (WGS) entry which is preliminary data.</text>
</comment>
<sequence>MNWGILGAANIAQKALIPAIREAGSTVYAVAARNPERARDYAERNQIPHALTYDELLGHPDIDIIYNPLPNSEHLPLTLRALEQGKHVLCEKPLTLNASEVRTMMEAEKASGKVVMEAFFYRFHPQIQRLLEIVQSGTLGDLQILRSAFTFHLGNPDDIRWDPKLGGGAFYDVGCYCVDIMRLVAGKLPESIDAVAQFTASGVDHTTSALLNFGSFVGHADASFNVPFEQSFTLIGTQGTVHLNAPFVTAGQNPTLTLNGAPETFEEVNGYAEMVRHFERAVRGEEGVRYPLGKDSLEQATLLDEVLRKVGFPKV</sequence>
<dbReference type="RefSeq" id="WP_146886462.1">
    <property type="nucleotide sequence ID" value="NZ_BJXB01000016.1"/>
</dbReference>
<dbReference type="Gene3D" id="3.30.360.10">
    <property type="entry name" value="Dihydrodipicolinate Reductase, domain 2"/>
    <property type="match status" value="1"/>
</dbReference>
<dbReference type="GO" id="GO:0016491">
    <property type="term" value="F:oxidoreductase activity"/>
    <property type="evidence" value="ECO:0007669"/>
    <property type="project" value="UniProtKB-KW"/>
</dbReference>
<keyword evidence="2" id="KW-0560">Oxidoreductase</keyword>
<dbReference type="InterPro" id="IPR036291">
    <property type="entry name" value="NAD(P)-bd_dom_sf"/>
</dbReference>
<comment type="similarity">
    <text evidence="1">Belongs to the Gfo/Idh/MocA family.</text>
</comment>
<evidence type="ECO:0000259" key="4">
    <source>
        <dbReference type="Pfam" id="PF22725"/>
    </source>
</evidence>
<evidence type="ECO:0000256" key="1">
    <source>
        <dbReference type="ARBA" id="ARBA00010928"/>
    </source>
</evidence>
<reference evidence="5 6" key="1">
    <citation type="submission" date="2019-07" db="EMBL/GenBank/DDBJ databases">
        <title>Whole genome shotgun sequence of Deinococcus cellulosilyticus NBRC 106333.</title>
        <authorList>
            <person name="Hosoyama A."/>
            <person name="Uohara A."/>
            <person name="Ohji S."/>
            <person name="Ichikawa N."/>
        </authorList>
    </citation>
    <scope>NUCLEOTIDE SEQUENCE [LARGE SCALE GENOMIC DNA]</scope>
    <source>
        <strain evidence="5 6">NBRC 106333</strain>
    </source>
</reference>
<evidence type="ECO:0000259" key="3">
    <source>
        <dbReference type="Pfam" id="PF01408"/>
    </source>
</evidence>
<dbReference type="PANTHER" id="PTHR22604:SF105">
    <property type="entry name" value="TRANS-1,2-DIHYDROBENZENE-1,2-DIOL DEHYDROGENASE"/>
    <property type="match status" value="1"/>
</dbReference>
<evidence type="ECO:0000256" key="2">
    <source>
        <dbReference type="ARBA" id="ARBA00023002"/>
    </source>
</evidence>
<dbReference type="Proteomes" id="UP000321306">
    <property type="component" value="Unassembled WGS sequence"/>
</dbReference>
<name>A0A511N5V9_DEIC1</name>
<dbReference type="Pfam" id="PF22725">
    <property type="entry name" value="GFO_IDH_MocA_C3"/>
    <property type="match status" value="1"/>
</dbReference>
<dbReference type="EMBL" id="BJXB01000016">
    <property type="protein sequence ID" value="GEM47858.1"/>
    <property type="molecule type" value="Genomic_DNA"/>
</dbReference>
<dbReference type="InterPro" id="IPR000683">
    <property type="entry name" value="Gfo/Idh/MocA-like_OxRdtase_N"/>
</dbReference>
<organism evidence="5 6">
    <name type="scientific">Deinococcus cellulosilyticus (strain DSM 18568 / NBRC 106333 / KACC 11606 / 5516J-15)</name>
    <dbReference type="NCBI Taxonomy" id="1223518"/>
    <lineage>
        <taxon>Bacteria</taxon>
        <taxon>Thermotogati</taxon>
        <taxon>Deinococcota</taxon>
        <taxon>Deinococci</taxon>
        <taxon>Deinococcales</taxon>
        <taxon>Deinococcaceae</taxon>
        <taxon>Deinococcus</taxon>
    </lineage>
</organism>
<dbReference type="InterPro" id="IPR050984">
    <property type="entry name" value="Gfo/Idh/MocA_domain"/>
</dbReference>
<keyword evidence="6" id="KW-1185">Reference proteome</keyword>
<dbReference type="Pfam" id="PF01408">
    <property type="entry name" value="GFO_IDH_MocA"/>
    <property type="match status" value="1"/>
</dbReference>
<feature type="domain" description="GFO/IDH/MocA-like oxidoreductase" evidence="4">
    <location>
        <begin position="127"/>
        <end position="241"/>
    </location>
</feature>
<gene>
    <name evidence="5" type="ORF">DC3_34930</name>
</gene>
<dbReference type="SUPFAM" id="SSF51735">
    <property type="entry name" value="NAD(P)-binding Rossmann-fold domains"/>
    <property type="match status" value="1"/>
</dbReference>
<dbReference type="SUPFAM" id="SSF55347">
    <property type="entry name" value="Glyceraldehyde-3-phosphate dehydrogenase-like, C-terminal domain"/>
    <property type="match status" value="1"/>
</dbReference>
<dbReference type="GO" id="GO:0000166">
    <property type="term" value="F:nucleotide binding"/>
    <property type="evidence" value="ECO:0007669"/>
    <property type="project" value="InterPro"/>
</dbReference>
<protein>
    <submittedName>
        <fullName evidence="5">Oxidoreductase</fullName>
    </submittedName>
</protein>